<dbReference type="NCBIfam" id="TIGR00093">
    <property type="entry name" value="pseudouridine synthase"/>
    <property type="match status" value="1"/>
</dbReference>
<dbReference type="Pfam" id="PF01479">
    <property type="entry name" value="S4"/>
    <property type="match status" value="1"/>
</dbReference>
<dbReference type="NCBIfam" id="NF008097">
    <property type="entry name" value="PRK10839.1"/>
    <property type="match status" value="1"/>
</dbReference>
<evidence type="ECO:0000256" key="6">
    <source>
        <dbReference type="PROSITE-ProRule" id="PRU00182"/>
    </source>
</evidence>
<dbReference type="EC" id="5.4.99.-" evidence="7"/>
<evidence type="ECO:0000256" key="2">
    <source>
        <dbReference type="ARBA" id="ARBA00022884"/>
    </source>
</evidence>
<evidence type="ECO:0000256" key="7">
    <source>
        <dbReference type="RuleBase" id="RU003887"/>
    </source>
</evidence>
<evidence type="ECO:0000256" key="3">
    <source>
        <dbReference type="ARBA" id="ARBA00023235"/>
    </source>
</evidence>
<dbReference type="Gene3D" id="3.10.290.10">
    <property type="entry name" value="RNA-binding S4 domain"/>
    <property type="match status" value="1"/>
</dbReference>
<dbReference type="AlphaFoldDB" id="A0A839IR87"/>
<dbReference type="RefSeq" id="WP_182808791.1">
    <property type="nucleotide sequence ID" value="NZ_JACJFM010000011.1"/>
</dbReference>
<dbReference type="InterPro" id="IPR020103">
    <property type="entry name" value="PsdUridine_synth_cat_dom_sf"/>
</dbReference>
<dbReference type="CDD" id="cd00165">
    <property type="entry name" value="S4"/>
    <property type="match status" value="1"/>
</dbReference>
<organism evidence="9 10">
    <name type="scientific">Oceanospirillum sediminis</name>
    <dbReference type="NCBI Taxonomy" id="2760088"/>
    <lineage>
        <taxon>Bacteria</taxon>
        <taxon>Pseudomonadati</taxon>
        <taxon>Pseudomonadota</taxon>
        <taxon>Gammaproteobacteria</taxon>
        <taxon>Oceanospirillales</taxon>
        <taxon>Oceanospirillaceae</taxon>
        <taxon>Oceanospirillum</taxon>
    </lineage>
</organism>
<dbReference type="EMBL" id="JACJFM010000011">
    <property type="protein sequence ID" value="MBB1487009.1"/>
    <property type="molecule type" value="Genomic_DNA"/>
</dbReference>
<keyword evidence="3 7" id="KW-0413">Isomerase</keyword>
<dbReference type="CDD" id="cd02553">
    <property type="entry name" value="PseudoU_synth_RsuA"/>
    <property type="match status" value="1"/>
</dbReference>
<evidence type="ECO:0000313" key="9">
    <source>
        <dbReference type="EMBL" id="MBB1487009.1"/>
    </source>
</evidence>
<evidence type="ECO:0000256" key="4">
    <source>
        <dbReference type="ARBA" id="ARBA00036749"/>
    </source>
</evidence>
<evidence type="ECO:0000256" key="5">
    <source>
        <dbReference type="ARBA" id="ARBA00037590"/>
    </source>
</evidence>
<dbReference type="PANTHER" id="PTHR47683">
    <property type="entry name" value="PSEUDOURIDINE SYNTHASE FAMILY PROTEIN-RELATED"/>
    <property type="match status" value="1"/>
</dbReference>
<sequence>MRLDKFICHHTGVSRAEAKRVMRQDKVLCNGQPIRDPGYKVSDDDEIELNDQILRQVRKRYLMLNKPADTVCSTIDEEYPSVINCLDVANTRGLHIAGRLDVDTTGLVLITDDGQWSHQITSPKKLCPKTYYVWLAEPLQQNAESLLAEGIMLHGEDEPTRPAQLARVPETNDTEVLITITEGKYHQVKRMFAALGNKVEALHREQIGDIALDDDLCEGEWRELTEDEVASVWDKG</sequence>
<dbReference type="SUPFAM" id="SSF55174">
    <property type="entry name" value="Alpha-L RNA-binding motif"/>
    <property type="match status" value="1"/>
</dbReference>
<gene>
    <name evidence="9" type="primary">rsuA</name>
    <name evidence="9" type="ORF">H4O21_10340</name>
</gene>
<proteinExistence type="inferred from homology"/>
<keyword evidence="10" id="KW-1185">Reference proteome</keyword>
<dbReference type="PROSITE" id="PS01149">
    <property type="entry name" value="PSI_RSU"/>
    <property type="match status" value="1"/>
</dbReference>
<dbReference type="Gene3D" id="3.30.70.580">
    <property type="entry name" value="Pseudouridine synthase I, catalytic domain, N-terminal subdomain"/>
    <property type="match status" value="1"/>
</dbReference>
<evidence type="ECO:0000259" key="8">
    <source>
        <dbReference type="SMART" id="SM00363"/>
    </source>
</evidence>
<dbReference type="SUPFAM" id="SSF55120">
    <property type="entry name" value="Pseudouridine synthase"/>
    <property type="match status" value="1"/>
</dbReference>
<comment type="function">
    <text evidence="5">Responsible for synthesis of pseudouridine from uracil-516 in 16S ribosomal RNA.</text>
</comment>
<comment type="similarity">
    <text evidence="1 7">Belongs to the pseudouridine synthase RsuA family.</text>
</comment>
<dbReference type="InterPro" id="IPR018496">
    <property type="entry name" value="PsdUridine_synth_RsuA/RluB_CS"/>
</dbReference>
<dbReference type="GO" id="GO:0005829">
    <property type="term" value="C:cytosol"/>
    <property type="evidence" value="ECO:0007669"/>
    <property type="project" value="UniProtKB-ARBA"/>
</dbReference>
<dbReference type="FunFam" id="3.30.70.1560:FF:000001">
    <property type="entry name" value="Pseudouridine synthase"/>
    <property type="match status" value="1"/>
</dbReference>
<name>A0A839IR87_9GAMM</name>
<dbReference type="GO" id="GO:0003723">
    <property type="term" value="F:RNA binding"/>
    <property type="evidence" value="ECO:0007669"/>
    <property type="project" value="UniProtKB-KW"/>
</dbReference>
<dbReference type="GO" id="GO:0000455">
    <property type="term" value="P:enzyme-directed rRNA pseudouridine synthesis"/>
    <property type="evidence" value="ECO:0007669"/>
    <property type="project" value="UniProtKB-ARBA"/>
</dbReference>
<dbReference type="GO" id="GO:0160136">
    <property type="term" value="F:16S rRNA pseudouridine(516) synthase activity"/>
    <property type="evidence" value="ECO:0007669"/>
    <property type="project" value="UniProtKB-EC"/>
</dbReference>
<dbReference type="InterPro" id="IPR050343">
    <property type="entry name" value="RsuA_PseudoU_synthase"/>
</dbReference>
<dbReference type="InterPro" id="IPR042092">
    <property type="entry name" value="PsdUridine_s_RsuA/RluB/E/F_cat"/>
</dbReference>
<dbReference type="InterPro" id="IPR002942">
    <property type="entry name" value="S4_RNA-bd"/>
</dbReference>
<keyword evidence="2 6" id="KW-0694">RNA-binding</keyword>
<dbReference type="PANTHER" id="PTHR47683:SF4">
    <property type="entry name" value="PSEUDOURIDINE SYNTHASE"/>
    <property type="match status" value="1"/>
</dbReference>
<reference evidence="9 10" key="1">
    <citation type="submission" date="2020-08" db="EMBL/GenBank/DDBJ databases">
        <title>Oceanospirillum sp. nov. isolated from marine sediment.</title>
        <authorList>
            <person name="Ji X."/>
        </authorList>
    </citation>
    <scope>NUCLEOTIDE SEQUENCE [LARGE SCALE GENOMIC DNA]</scope>
    <source>
        <strain evidence="9 10">D5</strain>
    </source>
</reference>
<dbReference type="Pfam" id="PF00849">
    <property type="entry name" value="PseudoU_synth_2"/>
    <property type="match status" value="1"/>
</dbReference>
<dbReference type="InterPro" id="IPR020094">
    <property type="entry name" value="TruA/RsuA/RluB/E/F_N"/>
</dbReference>
<accession>A0A839IR87</accession>
<protein>
    <recommendedName>
        <fullName evidence="7">Pseudouridine synthase</fullName>
        <ecNumber evidence="7">5.4.99.-</ecNumber>
    </recommendedName>
</protein>
<dbReference type="SMART" id="SM00363">
    <property type="entry name" value="S4"/>
    <property type="match status" value="1"/>
</dbReference>
<dbReference type="InterPro" id="IPR006145">
    <property type="entry name" value="PsdUridine_synth_RsuA/RluA"/>
</dbReference>
<feature type="domain" description="RNA-binding S4" evidence="8">
    <location>
        <begin position="1"/>
        <end position="62"/>
    </location>
</feature>
<dbReference type="PROSITE" id="PS50889">
    <property type="entry name" value="S4"/>
    <property type="match status" value="1"/>
</dbReference>
<dbReference type="Proteomes" id="UP000565262">
    <property type="component" value="Unassembled WGS sequence"/>
</dbReference>
<dbReference type="Gene3D" id="3.30.70.1560">
    <property type="entry name" value="Alpha-L RNA-binding motif"/>
    <property type="match status" value="1"/>
</dbReference>
<dbReference type="InterPro" id="IPR036986">
    <property type="entry name" value="S4_RNA-bd_sf"/>
</dbReference>
<evidence type="ECO:0000256" key="1">
    <source>
        <dbReference type="ARBA" id="ARBA00008348"/>
    </source>
</evidence>
<comment type="catalytic activity">
    <reaction evidence="4">
        <text>uridine(516) in 16S rRNA = pseudouridine(516) in 16S rRNA</text>
        <dbReference type="Rhea" id="RHEA:38867"/>
        <dbReference type="Rhea" id="RHEA-COMP:10089"/>
        <dbReference type="Rhea" id="RHEA-COMP:10090"/>
        <dbReference type="ChEBI" id="CHEBI:65314"/>
        <dbReference type="ChEBI" id="CHEBI:65315"/>
        <dbReference type="EC" id="5.4.99.19"/>
    </reaction>
</comment>
<evidence type="ECO:0000313" key="10">
    <source>
        <dbReference type="Proteomes" id="UP000565262"/>
    </source>
</evidence>
<comment type="caution">
    <text evidence="9">The sequence shown here is derived from an EMBL/GenBank/DDBJ whole genome shotgun (WGS) entry which is preliminary data.</text>
</comment>
<dbReference type="InterPro" id="IPR000748">
    <property type="entry name" value="PsdUridine_synth_RsuA/RluB/E/F"/>
</dbReference>